<dbReference type="InterPro" id="IPR050216">
    <property type="entry name" value="LRR_domain-containing"/>
</dbReference>
<dbReference type="InterPro" id="IPR055414">
    <property type="entry name" value="LRR_R13L4/SHOC2-like"/>
</dbReference>
<dbReference type="GO" id="GO:0005737">
    <property type="term" value="C:cytoplasm"/>
    <property type="evidence" value="ECO:0007669"/>
    <property type="project" value="TreeGrafter"/>
</dbReference>
<dbReference type="PANTHER" id="PTHR48051:SF1">
    <property type="entry name" value="RAS SUPPRESSOR PROTEIN 1"/>
    <property type="match status" value="1"/>
</dbReference>
<dbReference type="Gene3D" id="3.80.10.10">
    <property type="entry name" value="Ribonuclease Inhibitor"/>
    <property type="match status" value="2"/>
</dbReference>
<dbReference type="EnsemblMetazoa" id="XM_003386281.3">
    <property type="protein sequence ID" value="XP_003386329.1"/>
    <property type="gene ID" value="LOC100635185"/>
</dbReference>
<dbReference type="EnsemblMetazoa" id="Aqu2.1.32924_001">
    <property type="protein sequence ID" value="Aqu2.1.32924_001"/>
    <property type="gene ID" value="Aqu2.1.32924"/>
</dbReference>
<dbReference type="KEGG" id="aqu:100635185"/>
<dbReference type="OMA" id="GLSQWFP"/>
<dbReference type="eggNOG" id="KOG0619">
    <property type="taxonomic scope" value="Eukaryota"/>
</dbReference>
<dbReference type="InterPro" id="IPR001611">
    <property type="entry name" value="Leu-rich_rpt"/>
</dbReference>
<proteinExistence type="predicted"/>
<dbReference type="PROSITE" id="PS51450">
    <property type="entry name" value="LRR"/>
    <property type="match status" value="1"/>
</dbReference>
<evidence type="ECO:0000259" key="3">
    <source>
        <dbReference type="Pfam" id="PF23598"/>
    </source>
</evidence>
<accession>A0A1X7UZG8</accession>
<gene>
    <name evidence="4" type="primary">100635185</name>
</gene>
<sequence length="358" mass="40574">MALEASYYSIRPEAKNNWRELNLSKQGLHSLPEGLGERVEKEKVTDLDLSRNSLSSTSLPQLSLSLNLRKIDFSRNEFTELPLEVCSIASLRVLLLKCNKIKSLPQEMGSLLQLEELNLSGNEFKQFPSPLLSLSRLTFLHLGANRLQEVPAGINKLTELSYLYLGGNRLQHVPPELGQLHKLEALVLSGNQLQYLPSQFKGLMSLKSLHLHDNQLQTLPQSIVRLKNLQELSLRNNPLVLRFIREYSGAIPSLLELSGRAVKHHAIPYTPEIIPETLCDFLSRARKCDNPSCSGVYFTLRSRRVTFVDFCGRYRVPLMQYLCSEQCQGSDDVFNYSSSSEDEEDFVSAERIKRVLLG</sequence>
<dbReference type="InterPro" id="IPR032675">
    <property type="entry name" value="LRR_dom_sf"/>
</dbReference>
<evidence type="ECO:0000313" key="4">
    <source>
        <dbReference type="EnsemblMetazoa" id="Aqu2.1.32924_001"/>
    </source>
</evidence>
<keyword evidence="1" id="KW-0433">Leucine-rich repeat</keyword>
<keyword evidence="5" id="KW-1185">Reference proteome</keyword>
<organism evidence="4">
    <name type="scientific">Amphimedon queenslandica</name>
    <name type="common">Sponge</name>
    <dbReference type="NCBI Taxonomy" id="400682"/>
    <lineage>
        <taxon>Eukaryota</taxon>
        <taxon>Metazoa</taxon>
        <taxon>Porifera</taxon>
        <taxon>Demospongiae</taxon>
        <taxon>Heteroscleromorpha</taxon>
        <taxon>Haplosclerida</taxon>
        <taxon>Niphatidae</taxon>
        <taxon>Amphimedon</taxon>
    </lineage>
</organism>
<dbReference type="SUPFAM" id="SSF52058">
    <property type="entry name" value="L domain-like"/>
    <property type="match status" value="1"/>
</dbReference>
<dbReference type="OrthoDB" id="1053178at2759"/>
<name>A0A1X7UZG8_AMPQE</name>
<dbReference type="InParanoid" id="A0A1X7UZG8"/>
<reference evidence="4" key="2">
    <citation type="submission" date="2017-05" db="UniProtKB">
        <authorList>
            <consortium name="EnsemblMetazoa"/>
        </authorList>
    </citation>
    <scope>IDENTIFICATION</scope>
</reference>
<feature type="domain" description="Disease resistance R13L4/SHOC-2-like LRR" evidence="3">
    <location>
        <begin position="154"/>
        <end position="236"/>
    </location>
</feature>
<evidence type="ECO:0000313" key="5">
    <source>
        <dbReference type="Proteomes" id="UP000007879"/>
    </source>
</evidence>
<dbReference type="InterPro" id="IPR003591">
    <property type="entry name" value="Leu-rich_rpt_typical-subtyp"/>
</dbReference>
<dbReference type="SMART" id="SM00364">
    <property type="entry name" value="LRR_BAC"/>
    <property type="match status" value="4"/>
</dbReference>
<keyword evidence="2" id="KW-0677">Repeat</keyword>
<dbReference type="Pfam" id="PF23598">
    <property type="entry name" value="LRR_14"/>
    <property type="match status" value="1"/>
</dbReference>
<dbReference type="Proteomes" id="UP000007879">
    <property type="component" value="Unassembled WGS sequence"/>
</dbReference>
<protein>
    <recommendedName>
        <fullName evidence="3">Disease resistance R13L4/SHOC-2-like LRR domain-containing protein</fullName>
    </recommendedName>
</protein>
<evidence type="ECO:0000256" key="1">
    <source>
        <dbReference type="ARBA" id="ARBA00022614"/>
    </source>
</evidence>
<dbReference type="AlphaFoldDB" id="A0A1X7UZG8"/>
<dbReference type="SMART" id="SM00369">
    <property type="entry name" value="LRR_TYP"/>
    <property type="match status" value="5"/>
</dbReference>
<dbReference type="STRING" id="400682.A0A1X7UZG8"/>
<dbReference type="PANTHER" id="PTHR48051">
    <property type="match status" value="1"/>
</dbReference>
<dbReference type="Pfam" id="PF13855">
    <property type="entry name" value="LRR_8"/>
    <property type="match status" value="1"/>
</dbReference>
<evidence type="ECO:0000256" key="2">
    <source>
        <dbReference type="ARBA" id="ARBA00022737"/>
    </source>
</evidence>
<reference evidence="5" key="1">
    <citation type="journal article" date="2010" name="Nature">
        <title>The Amphimedon queenslandica genome and the evolution of animal complexity.</title>
        <authorList>
            <person name="Srivastava M."/>
            <person name="Simakov O."/>
            <person name="Chapman J."/>
            <person name="Fahey B."/>
            <person name="Gauthier M.E."/>
            <person name="Mitros T."/>
            <person name="Richards G.S."/>
            <person name="Conaco C."/>
            <person name="Dacre M."/>
            <person name="Hellsten U."/>
            <person name="Larroux C."/>
            <person name="Putnam N.H."/>
            <person name="Stanke M."/>
            <person name="Adamska M."/>
            <person name="Darling A."/>
            <person name="Degnan S.M."/>
            <person name="Oakley T.H."/>
            <person name="Plachetzki D.C."/>
            <person name="Zhai Y."/>
            <person name="Adamski M."/>
            <person name="Calcino A."/>
            <person name="Cummins S.F."/>
            <person name="Goodstein D.M."/>
            <person name="Harris C."/>
            <person name="Jackson D.J."/>
            <person name="Leys S.P."/>
            <person name="Shu S."/>
            <person name="Woodcroft B.J."/>
            <person name="Vervoort M."/>
            <person name="Kosik K.S."/>
            <person name="Manning G."/>
            <person name="Degnan B.M."/>
            <person name="Rokhsar D.S."/>
        </authorList>
    </citation>
    <scope>NUCLEOTIDE SEQUENCE [LARGE SCALE GENOMIC DNA]</scope>
</reference>